<gene>
    <name evidence="3" type="primary">mnmE_2</name>
    <name evidence="3" type="ORF">Q31a_14330</name>
</gene>
<dbReference type="GO" id="GO:0005829">
    <property type="term" value="C:cytosol"/>
    <property type="evidence" value="ECO:0007669"/>
    <property type="project" value="TreeGrafter"/>
</dbReference>
<dbReference type="Pfam" id="PF01926">
    <property type="entry name" value="MMR_HSR1"/>
    <property type="match status" value="1"/>
</dbReference>
<name>A0A518G3F9_9BACT</name>
<dbReference type="GO" id="GO:0002098">
    <property type="term" value="P:tRNA wobble uridine modification"/>
    <property type="evidence" value="ECO:0007669"/>
    <property type="project" value="TreeGrafter"/>
</dbReference>
<dbReference type="InterPro" id="IPR027368">
    <property type="entry name" value="MnmE_dom2"/>
</dbReference>
<dbReference type="GO" id="GO:0016787">
    <property type="term" value="F:hydrolase activity"/>
    <property type="evidence" value="ECO:0007669"/>
    <property type="project" value="UniProtKB-KW"/>
</dbReference>
<dbReference type="InterPro" id="IPR006073">
    <property type="entry name" value="GTP-bd"/>
</dbReference>
<evidence type="ECO:0000313" key="3">
    <source>
        <dbReference type="EMBL" id="QDV23137.1"/>
    </source>
</evidence>
<dbReference type="InterPro" id="IPR018948">
    <property type="entry name" value="GTP-bd_TrmE_N"/>
</dbReference>
<dbReference type="EMBL" id="CP036298">
    <property type="protein sequence ID" value="QDV23137.1"/>
    <property type="molecule type" value="Genomic_DNA"/>
</dbReference>
<accession>A0A518G3F9</accession>
<dbReference type="AlphaFoldDB" id="A0A518G3F9"/>
<dbReference type="PANTHER" id="PTHR42714">
    <property type="entry name" value="TRNA MODIFICATION GTPASE GTPBP3"/>
    <property type="match status" value="1"/>
</dbReference>
<dbReference type="Gene3D" id="1.20.120.430">
    <property type="entry name" value="tRNA modification GTPase MnmE domain 2"/>
    <property type="match status" value="1"/>
</dbReference>
<dbReference type="NCBIfam" id="TIGR00231">
    <property type="entry name" value="small_GTP"/>
    <property type="match status" value="1"/>
</dbReference>
<proteinExistence type="predicted"/>
<dbReference type="PANTHER" id="PTHR42714:SF2">
    <property type="entry name" value="TRNA MODIFICATION GTPASE GTPBP3, MITOCHONDRIAL"/>
    <property type="match status" value="1"/>
</dbReference>
<dbReference type="Gene3D" id="3.30.1360.120">
    <property type="entry name" value="Probable tRNA modification gtpase trme, domain 1"/>
    <property type="match status" value="1"/>
</dbReference>
<evidence type="ECO:0000313" key="4">
    <source>
        <dbReference type="Proteomes" id="UP000318017"/>
    </source>
</evidence>
<dbReference type="KEGG" id="ahel:Q31a_14330"/>
<dbReference type="GO" id="GO:0030488">
    <property type="term" value="P:tRNA methylation"/>
    <property type="evidence" value="ECO:0007669"/>
    <property type="project" value="TreeGrafter"/>
</dbReference>
<dbReference type="Gene3D" id="3.40.50.300">
    <property type="entry name" value="P-loop containing nucleotide triphosphate hydrolases"/>
    <property type="match status" value="1"/>
</dbReference>
<dbReference type="EC" id="3.6.5.-" evidence="3"/>
<dbReference type="GO" id="GO:0005525">
    <property type="term" value="F:GTP binding"/>
    <property type="evidence" value="ECO:0007669"/>
    <property type="project" value="InterPro"/>
</dbReference>
<dbReference type="InterPro" id="IPR027417">
    <property type="entry name" value="P-loop_NTPase"/>
</dbReference>
<feature type="domain" description="G" evidence="1">
    <location>
        <begin position="184"/>
        <end position="286"/>
    </location>
</feature>
<dbReference type="Pfam" id="PF10396">
    <property type="entry name" value="TrmE_N"/>
    <property type="match status" value="1"/>
</dbReference>
<keyword evidence="3" id="KW-0378">Hydrolase</keyword>
<dbReference type="SUPFAM" id="SSF52540">
    <property type="entry name" value="P-loop containing nucleoside triphosphate hydrolases"/>
    <property type="match status" value="1"/>
</dbReference>
<protein>
    <submittedName>
        <fullName evidence="3">tRNA modification GTPase MnmE</fullName>
        <ecNumber evidence="3">3.6.5.-</ecNumber>
    </submittedName>
</protein>
<dbReference type="InterPro" id="IPR005225">
    <property type="entry name" value="Small_GTP-bd"/>
</dbReference>
<organism evidence="3 4">
    <name type="scientific">Aureliella helgolandensis</name>
    <dbReference type="NCBI Taxonomy" id="2527968"/>
    <lineage>
        <taxon>Bacteria</taxon>
        <taxon>Pseudomonadati</taxon>
        <taxon>Planctomycetota</taxon>
        <taxon>Planctomycetia</taxon>
        <taxon>Pirellulales</taxon>
        <taxon>Pirellulaceae</taxon>
        <taxon>Aureliella</taxon>
    </lineage>
</organism>
<keyword evidence="4" id="KW-1185">Reference proteome</keyword>
<evidence type="ECO:0000259" key="2">
    <source>
        <dbReference type="Pfam" id="PF10396"/>
    </source>
</evidence>
<sequence>MPIPATQLYRLTAELPSAIATLAVSGPEAVQRVLQRLELRTQTLEIDKVYYGLWHASTAEHSAAEQVVVCRTGPQTVELHCHGGQAICQALIGDFARLGCPLAEARGWTSQACPLALEAERQLLNASTDKVAGILLDQMQGALANSIRRTSRLLQQENLPEAEQALEEMLTWNELGLHLNQPWRIVLAGPPNTGKSSLTNAIVGAQRVIVHDTPGTTRDWVEVQVALDGWPVSITDTAGIRDSADDIEQQGISRAAQRVRESDCVVFVVDSQVGWTAAHASFLALAPPRRLVAWNKSDLQSTERESSDLQRAPASLATLADWSADARTPEERAIPVIPTSCLGEPGIGGLLDAISQSLIPVSPRVGEAVPMHPAIIGSLEAARLQVRAQTPSAALKCCERALRAEACE</sequence>
<dbReference type="RefSeq" id="WP_145075725.1">
    <property type="nucleotide sequence ID" value="NZ_CP036298.1"/>
</dbReference>
<feature type="domain" description="GTP-binding protein TrmE N-terminal" evidence="2">
    <location>
        <begin position="12"/>
        <end position="112"/>
    </location>
</feature>
<dbReference type="Proteomes" id="UP000318017">
    <property type="component" value="Chromosome"/>
</dbReference>
<dbReference type="OrthoDB" id="9805918at2"/>
<reference evidence="3 4" key="1">
    <citation type="submission" date="2019-02" db="EMBL/GenBank/DDBJ databases">
        <title>Deep-cultivation of Planctomycetes and their phenomic and genomic characterization uncovers novel biology.</title>
        <authorList>
            <person name="Wiegand S."/>
            <person name="Jogler M."/>
            <person name="Boedeker C."/>
            <person name="Pinto D."/>
            <person name="Vollmers J."/>
            <person name="Rivas-Marin E."/>
            <person name="Kohn T."/>
            <person name="Peeters S.H."/>
            <person name="Heuer A."/>
            <person name="Rast P."/>
            <person name="Oberbeckmann S."/>
            <person name="Bunk B."/>
            <person name="Jeske O."/>
            <person name="Meyerdierks A."/>
            <person name="Storesund J.E."/>
            <person name="Kallscheuer N."/>
            <person name="Luecker S."/>
            <person name="Lage O.M."/>
            <person name="Pohl T."/>
            <person name="Merkel B.J."/>
            <person name="Hornburger P."/>
            <person name="Mueller R.-W."/>
            <person name="Bruemmer F."/>
            <person name="Labrenz M."/>
            <person name="Spormann A.M."/>
            <person name="Op den Camp H."/>
            <person name="Overmann J."/>
            <person name="Amann R."/>
            <person name="Jetten M.S.M."/>
            <person name="Mascher T."/>
            <person name="Medema M.H."/>
            <person name="Devos D.P."/>
            <person name="Kaster A.-K."/>
            <person name="Ovreas L."/>
            <person name="Rohde M."/>
            <person name="Galperin M.Y."/>
            <person name="Jogler C."/>
        </authorList>
    </citation>
    <scope>NUCLEOTIDE SEQUENCE [LARGE SCALE GENOMIC DNA]</scope>
    <source>
        <strain evidence="3 4">Q31a</strain>
    </source>
</reference>
<dbReference type="InterPro" id="IPR031168">
    <property type="entry name" value="G_TrmE"/>
</dbReference>
<dbReference type="CDD" id="cd04164">
    <property type="entry name" value="trmE"/>
    <property type="match status" value="1"/>
</dbReference>
<dbReference type="SUPFAM" id="SSF103025">
    <property type="entry name" value="Folate-binding domain"/>
    <property type="match status" value="1"/>
</dbReference>
<dbReference type="InterPro" id="IPR027266">
    <property type="entry name" value="TrmE/GcvT-like"/>
</dbReference>
<evidence type="ECO:0000259" key="1">
    <source>
        <dbReference type="Pfam" id="PF01926"/>
    </source>
</evidence>